<feature type="compositionally biased region" description="Acidic residues" evidence="1">
    <location>
        <begin position="259"/>
        <end position="274"/>
    </location>
</feature>
<gene>
    <name evidence="2" type="ORF">OLUC0939_LOCUS7376</name>
</gene>
<feature type="compositionally biased region" description="Basic residues" evidence="1">
    <location>
        <begin position="283"/>
        <end position="292"/>
    </location>
</feature>
<dbReference type="AlphaFoldDB" id="A0A7R9T6E0"/>
<feature type="compositionally biased region" description="Basic and acidic residues" evidence="1">
    <location>
        <begin position="202"/>
        <end position="218"/>
    </location>
</feature>
<organism evidence="2">
    <name type="scientific">Ostreococcus sp. 'lucimarinus'</name>
    <dbReference type="NCBI Taxonomy" id="242159"/>
    <lineage>
        <taxon>Eukaryota</taxon>
        <taxon>Viridiplantae</taxon>
        <taxon>Chlorophyta</taxon>
        <taxon>Mamiellophyceae</taxon>
        <taxon>Mamiellales</taxon>
        <taxon>Bathycoccaceae</taxon>
        <taxon>Ostreococcus</taxon>
    </lineage>
</organism>
<dbReference type="EMBL" id="HBDX01008609">
    <property type="protein sequence ID" value="CAD8226635.1"/>
    <property type="molecule type" value="Transcribed_RNA"/>
</dbReference>
<feature type="region of interest" description="Disordered" evidence="1">
    <location>
        <begin position="182"/>
        <end position="292"/>
    </location>
</feature>
<reference evidence="2" key="1">
    <citation type="submission" date="2021-01" db="EMBL/GenBank/DDBJ databases">
        <authorList>
            <person name="Corre E."/>
            <person name="Pelletier E."/>
            <person name="Niang G."/>
            <person name="Scheremetjew M."/>
            <person name="Finn R."/>
            <person name="Kale V."/>
            <person name="Holt S."/>
            <person name="Cochrane G."/>
            <person name="Meng A."/>
            <person name="Brown T."/>
            <person name="Cohen L."/>
        </authorList>
    </citation>
    <scope>NUCLEOTIDE SEQUENCE</scope>
    <source>
        <strain evidence="2">Clade-A-BCC118000</strain>
    </source>
</reference>
<name>A0A7R9T6E0_9CHLO</name>
<evidence type="ECO:0000256" key="1">
    <source>
        <dbReference type="SAM" id="MobiDB-lite"/>
    </source>
</evidence>
<protein>
    <submittedName>
        <fullName evidence="2">Uncharacterized protein</fullName>
    </submittedName>
</protein>
<proteinExistence type="predicted"/>
<feature type="compositionally biased region" description="Acidic residues" evidence="1">
    <location>
        <begin position="89"/>
        <end position="101"/>
    </location>
</feature>
<accession>A0A7R9T6E0</accession>
<feature type="region of interest" description="Disordered" evidence="1">
    <location>
        <begin position="46"/>
        <end position="103"/>
    </location>
</feature>
<sequence>MATRARTEDDAREAKHRFNRESARASTSRGATETIEYGTFHARVSAVFGDGDGGGWRPRSNAVTRRGGDGDGGDGEDASASASERCGDDLDCLESDEEGDDDARKMTRLAASVGRCRALDGEADFDEDDALALGVDARERRSMNGVTSMVERARAVGAPSAVDRVPDHVANPAKYTRYALDEELTVGSGRVSNARGPSSATGDEHPNTPTIHVERESVEALPKPRFSRAAAANAKSKTKKRAAPESSGATRADVRVHLDDDDDVVDGRDEENDDDRCAASGARARKLRRRKN</sequence>
<feature type="region of interest" description="Disordered" evidence="1">
    <location>
        <begin position="1"/>
        <end position="34"/>
    </location>
</feature>
<evidence type="ECO:0000313" key="2">
    <source>
        <dbReference type="EMBL" id="CAD8226635.1"/>
    </source>
</evidence>
<feature type="compositionally biased region" description="Basic and acidic residues" evidence="1">
    <location>
        <begin position="1"/>
        <end position="13"/>
    </location>
</feature>